<dbReference type="InterPro" id="IPR043424">
    <property type="entry name" value="BLT-like"/>
</dbReference>
<evidence type="ECO:0000313" key="1">
    <source>
        <dbReference type="EMBL" id="KAK7247080.1"/>
    </source>
</evidence>
<keyword evidence="2" id="KW-1185">Reference proteome</keyword>
<dbReference type="PANTHER" id="PTHR31071:SF59">
    <property type="entry name" value="INTRACELLULAR PROTEIN TRANSPORTER USO1-LIKE PROTEIN"/>
    <property type="match status" value="1"/>
</dbReference>
<reference evidence="1 2" key="1">
    <citation type="submission" date="2024-01" db="EMBL/GenBank/DDBJ databases">
        <title>The genomes of 5 underutilized Papilionoideae crops provide insights into root nodulation and disease resistanc.</title>
        <authorList>
            <person name="Yuan L."/>
        </authorList>
    </citation>
    <scope>NUCLEOTIDE SEQUENCE [LARGE SCALE GENOMIC DNA]</scope>
    <source>
        <strain evidence="1">ZHUSHIDOU_FW_LH</strain>
        <tissue evidence="1">Leaf</tissue>
    </source>
</reference>
<dbReference type="AlphaFoldDB" id="A0AAN9HPV9"/>
<dbReference type="EMBL" id="JAYWIO010000008">
    <property type="protein sequence ID" value="KAK7247080.1"/>
    <property type="molecule type" value="Genomic_DNA"/>
</dbReference>
<gene>
    <name evidence="1" type="ORF">RIF29_41957</name>
</gene>
<accession>A0AAN9HPV9</accession>
<evidence type="ECO:0000313" key="2">
    <source>
        <dbReference type="Proteomes" id="UP001372338"/>
    </source>
</evidence>
<dbReference type="Proteomes" id="UP001372338">
    <property type="component" value="Unassembled WGS sequence"/>
</dbReference>
<organism evidence="1 2">
    <name type="scientific">Crotalaria pallida</name>
    <name type="common">Smooth rattlebox</name>
    <name type="synonym">Crotalaria striata</name>
    <dbReference type="NCBI Taxonomy" id="3830"/>
    <lineage>
        <taxon>Eukaryota</taxon>
        <taxon>Viridiplantae</taxon>
        <taxon>Streptophyta</taxon>
        <taxon>Embryophyta</taxon>
        <taxon>Tracheophyta</taxon>
        <taxon>Spermatophyta</taxon>
        <taxon>Magnoliopsida</taxon>
        <taxon>eudicotyledons</taxon>
        <taxon>Gunneridae</taxon>
        <taxon>Pentapetalae</taxon>
        <taxon>rosids</taxon>
        <taxon>fabids</taxon>
        <taxon>Fabales</taxon>
        <taxon>Fabaceae</taxon>
        <taxon>Papilionoideae</taxon>
        <taxon>50 kb inversion clade</taxon>
        <taxon>genistoids sensu lato</taxon>
        <taxon>core genistoids</taxon>
        <taxon>Crotalarieae</taxon>
        <taxon>Crotalaria</taxon>
    </lineage>
</organism>
<comment type="caution">
    <text evidence="1">The sequence shown here is derived from an EMBL/GenBank/DDBJ whole genome shotgun (WGS) entry which is preliminary data.</text>
</comment>
<protein>
    <submittedName>
        <fullName evidence="1">Uncharacterized protein</fullName>
    </submittedName>
</protein>
<sequence>MKQIVEDKLVRKSKEQDRLHAAVQSVRDELEDEMKLRKRSESVHRKLARELSEDWAQGVDNDHLILHISESWLNEHMERQLDAIGVVA</sequence>
<proteinExistence type="predicted"/>
<name>A0AAN9HPV9_CROPI</name>
<dbReference type="PANTHER" id="PTHR31071">
    <property type="entry name" value="GB|AAF24581.1"/>
    <property type="match status" value="1"/>
</dbReference>